<name>A0A8B9CX74_9AVES</name>
<dbReference type="InterPro" id="IPR051566">
    <property type="entry name" value="CNKSR"/>
</dbReference>
<dbReference type="InterPro" id="IPR011993">
    <property type="entry name" value="PH-like_dom_sf"/>
</dbReference>
<gene>
    <name evidence="3" type="primary">CNKSR1</name>
</gene>
<accession>A0A8B9CX74</accession>
<feature type="domain" description="PH" evidence="2">
    <location>
        <begin position="107"/>
        <end position="206"/>
    </location>
</feature>
<sequence>MAKKLLEKASGVTLVLKKVPLSPPGSPLSPRQQVSNPSAPSARLGCAGNLAGCCQGWCQQAGESQAGGGSPAAHPPPLHADVPPNAAPAGVATRLSRRRVSCRDLGRVDCDGWLLKKKDHVGFMAQKWKRCWFVLKGHTLYWYHHPNDEKAAGLINLATYNLESTREQKKKYVFQLSHERYKPFIFAAETLADLSMWVSHLVTAKTKHALAHQPVPHREEDCYSETEAEDPDDESPRQGCDSVSGGPAGFQGCAVLWCPSSRPEPGEEDLESLMQCLKQGGVSLIGRQRFLTQEQCRKSFIRRNKNPHVNEKVHAVRALQSTLKAKLAELQALEQLLDDDTLTSEKFRRWKEEHQDLYQELQECWAQRQGQGGGGGDPKAEQSSPGEAAKP</sequence>
<dbReference type="Gene3D" id="2.30.29.30">
    <property type="entry name" value="Pleckstrin-homology domain (PH domain)/Phosphotyrosine-binding domain (PTB)"/>
    <property type="match status" value="1"/>
</dbReference>
<reference evidence="3" key="1">
    <citation type="submission" date="2025-08" db="UniProtKB">
        <authorList>
            <consortium name="Ensembl"/>
        </authorList>
    </citation>
    <scope>IDENTIFICATION</scope>
</reference>
<feature type="compositionally biased region" description="Acidic residues" evidence="1">
    <location>
        <begin position="222"/>
        <end position="233"/>
    </location>
</feature>
<reference evidence="3" key="2">
    <citation type="submission" date="2025-09" db="UniProtKB">
        <authorList>
            <consortium name="Ensembl"/>
        </authorList>
    </citation>
    <scope>IDENTIFICATION</scope>
</reference>
<protein>
    <submittedName>
        <fullName evidence="3">Connector enhancer of kinase suppressor of Ras 1</fullName>
    </submittedName>
</protein>
<organism evidence="3 4">
    <name type="scientific">Anser brachyrhynchus</name>
    <name type="common">Pink-footed goose</name>
    <dbReference type="NCBI Taxonomy" id="132585"/>
    <lineage>
        <taxon>Eukaryota</taxon>
        <taxon>Metazoa</taxon>
        <taxon>Chordata</taxon>
        <taxon>Craniata</taxon>
        <taxon>Vertebrata</taxon>
        <taxon>Euteleostomi</taxon>
        <taxon>Archelosauria</taxon>
        <taxon>Archosauria</taxon>
        <taxon>Dinosauria</taxon>
        <taxon>Saurischia</taxon>
        <taxon>Theropoda</taxon>
        <taxon>Coelurosauria</taxon>
        <taxon>Aves</taxon>
        <taxon>Neognathae</taxon>
        <taxon>Galloanserae</taxon>
        <taxon>Anseriformes</taxon>
        <taxon>Anatidae</taxon>
        <taxon>Anserinae</taxon>
        <taxon>Anser</taxon>
    </lineage>
</organism>
<dbReference type="SUPFAM" id="SSF50729">
    <property type="entry name" value="PH domain-like"/>
    <property type="match status" value="1"/>
</dbReference>
<dbReference type="GO" id="GO:0005938">
    <property type="term" value="C:cell cortex"/>
    <property type="evidence" value="ECO:0007669"/>
    <property type="project" value="Ensembl"/>
</dbReference>
<proteinExistence type="predicted"/>
<feature type="region of interest" description="Disordered" evidence="1">
    <location>
        <begin position="65"/>
        <end position="90"/>
    </location>
</feature>
<dbReference type="Ensembl" id="ENSABRT00000035549.1">
    <property type="protein sequence ID" value="ENSABRP00000025382.1"/>
    <property type="gene ID" value="ENSABRG00000021291.1"/>
</dbReference>
<dbReference type="PANTHER" id="PTHR12844">
    <property type="entry name" value="CONNECTOR ENCHANCER OF KINASE SUPPRESSOR OF RAS"/>
    <property type="match status" value="1"/>
</dbReference>
<dbReference type="AlphaFoldDB" id="A0A8B9CX74"/>
<evidence type="ECO:0000259" key="2">
    <source>
        <dbReference type="PROSITE" id="PS50003"/>
    </source>
</evidence>
<dbReference type="Proteomes" id="UP000694426">
    <property type="component" value="Unplaced"/>
</dbReference>
<feature type="region of interest" description="Disordered" evidence="1">
    <location>
        <begin position="212"/>
        <end position="243"/>
    </location>
</feature>
<dbReference type="PANTHER" id="PTHR12844:SF10">
    <property type="entry name" value="CONNECTOR ENHANCER OF KINASE SUPPRESSOR OF RAS 1"/>
    <property type="match status" value="1"/>
</dbReference>
<dbReference type="Pfam" id="PF00169">
    <property type="entry name" value="PH"/>
    <property type="match status" value="1"/>
</dbReference>
<keyword evidence="4" id="KW-1185">Reference proteome</keyword>
<evidence type="ECO:0000313" key="3">
    <source>
        <dbReference type="Ensembl" id="ENSABRP00000025382.1"/>
    </source>
</evidence>
<dbReference type="GO" id="GO:0030674">
    <property type="term" value="F:protein-macromolecule adaptor activity"/>
    <property type="evidence" value="ECO:0007669"/>
    <property type="project" value="Ensembl"/>
</dbReference>
<dbReference type="InterPro" id="IPR001849">
    <property type="entry name" value="PH_domain"/>
</dbReference>
<dbReference type="GeneTree" id="ENSGT00940000159599"/>
<feature type="region of interest" description="Disordered" evidence="1">
    <location>
        <begin position="19"/>
        <end position="40"/>
    </location>
</feature>
<dbReference type="PROSITE" id="PS50003">
    <property type="entry name" value="PH_DOMAIN"/>
    <property type="match status" value="1"/>
</dbReference>
<feature type="region of interest" description="Disordered" evidence="1">
    <location>
        <begin position="367"/>
        <end position="391"/>
    </location>
</feature>
<evidence type="ECO:0000256" key="1">
    <source>
        <dbReference type="SAM" id="MobiDB-lite"/>
    </source>
</evidence>
<evidence type="ECO:0000313" key="4">
    <source>
        <dbReference type="Proteomes" id="UP000694426"/>
    </source>
</evidence>
<dbReference type="SMART" id="SM00233">
    <property type="entry name" value="PH"/>
    <property type="match status" value="1"/>
</dbReference>